<proteinExistence type="predicted"/>
<dbReference type="InterPro" id="IPR000313">
    <property type="entry name" value="PWWP_dom"/>
</dbReference>
<evidence type="ECO:0000313" key="3">
    <source>
        <dbReference type="EMBL" id="KAA8497436.1"/>
    </source>
</evidence>
<evidence type="ECO:0000256" key="1">
    <source>
        <dbReference type="SAM" id="MobiDB-lite"/>
    </source>
</evidence>
<dbReference type="AlphaFoldDB" id="A0A5J4Z1D4"/>
<protein>
    <recommendedName>
        <fullName evidence="2">PWWP domain-containing protein</fullName>
    </recommendedName>
</protein>
<name>A0A5J4Z1D4_PORPP</name>
<feature type="compositionally biased region" description="Basic residues" evidence="1">
    <location>
        <begin position="23"/>
        <end position="37"/>
    </location>
</feature>
<evidence type="ECO:0000259" key="2">
    <source>
        <dbReference type="Pfam" id="PF00855"/>
    </source>
</evidence>
<accession>A0A5J4Z1D4</accession>
<feature type="domain" description="PWWP" evidence="2">
    <location>
        <begin position="63"/>
        <end position="141"/>
    </location>
</feature>
<evidence type="ECO:0000313" key="4">
    <source>
        <dbReference type="Proteomes" id="UP000324585"/>
    </source>
</evidence>
<gene>
    <name evidence="3" type="ORF">FVE85_1165</name>
</gene>
<dbReference type="SUPFAM" id="SSF63748">
    <property type="entry name" value="Tudor/PWWP/MBT"/>
    <property type="match status" value="1"/>
</dbReference>
<comment type="caution">
    <text evidence="3">The sequence shown here is derived from an EMBL/GenBank/DDBJ whole genome shotgun (WGS) entry which is preliminary data.</text>
</comment>
<sequence length="145" mass="16152">MVKTKSTEGVSAPSNPVKGGVAKMKKSPRKTPVKSKKFATDPALEHEGREVVLARLSKAHSSTSAFWPALKITESSGMPVKFAKERAAREASAFVLVRWLGYRPTSYSWLKEQDIVSYKDNIQKYMKKSKVYQKSVEEADAILAM</sequence>
<feature type="region of interest" description="Disordered" evidence="1">
    <location>
        <begin position="1"/>
        <end position="41"/>
    </location>
</feature>
<dbReference type="EMBL" id="VRMN01000002">
    <property type="protein sequence ID" value="KAA8497436.1"/>
    <property type="molecule type" value="Genomic_DNA"/>
</dbReference>
<dbReference type="Gene3D" id="2.30.30.140">
    <property type="match status" value="1"/>
</dbReference>
<keyword evidence="4" id="KW-1185">Reference proteome</keyword>
<reference evidence="4" key="1">
    <citation type="journal article" date="2019" name="Nat. Commun.">
        <title>Expansion of phycobilisome linker gene families in mesophilic red algae.</title>
        <authorList>
            <person name="Lee J."/>
            <person name="Kim D."/>
            <person name="Bhattacharya D."/>
            <person name="Yoon H.S."/>
        </authorList>
    </citation>
    <scope>NUCLEOTIDE SEQUENCE [LARGE SCALE GENOMIC DNA]</scope>
    <source>
        <strain evidence="4">CCMP 1328</strain>
    </source>
</reference>
<organism evidence="3 4">
    <name type="scientific">Porphyridium purpureum</name>
    <name type="common">Red alga</name>
    <name type="synonym">Porphyridium cruentum</name>
    <dbReference type="NCBI Taxonomy" id="35688"/>
    <lineage>
        <taxon>Eukaryota</taxon>
        <taxon>Rhodophyta</taxon>
        <taxon>Bangiophyceae</taxon>
        <taxon>Porphyridiales</taxon>
        <taxon>Porphyridiaceae</taxon>
        <taxon>Porphyridium</taxon>
    </lineage>
</organism>
<dbReference type="Proteomes" id="UP000324585">
    <property type="component" value="Unassembled WGS sequence"/>
</dbReference>
<dbReference type="Pfam" id="PF00855">
    <property type="entry name" value="PWWP"/>
    <property type="match status" value="1"/>
</dbReference>